<dbReference type="InterPro" id="IPR000253">
    <property type="entry name" value="FHA_dom"/>
</dbReference>
<dbReference type="Gene3D" id="2.60.200.20">
    <property type="match status" value="1"/>
</dbReference>
<dbReference type="InterPro" id="IPR000157">
    <property type="entry name" value="TIR_dom"/>
</dbReference>
<dbReference type="EMBL" id="CP062983">
    <property type="protein sequence ID" value="QPC84401.1"/>
    <property type="molecule type" value="Genomic_DNA"/>
</dbReference>
<evidence type="ECO:0000259" key="2">
    <source>
        <dbReference type="PROSITE" id="PS50104"/>
    </source>
</evidence>
<protein>
    <submittedName>
        <fullName evidence="3">TIR domain-containing protein</fullName>
    </submittedName>
</protein>
<evidence type="ECO:0000313" key="3">
    <source>
        <dbReference type="EMBL" id="QPC84401.1"/>
    </source>
</evidence>
<proteinExistence type="predicted"/>
<dbReference type="Proteomes" id="UP000594468">
    <property type="component" value="Chromosome"/>
</dbReference>
<dbReference type="Pfam" id="PF00498">
    <property type="entry name" value="FHA"/>
    <property type="match status" value="1"/>
</dbReference>
<dbReference type="SUPFAM" id="SSF52200">
    <property type="entry name" value="Toll/Interleukin receptor TIR domain"/>
    <property type="match status" value="1"/>
</dbReference>
<dbReference type="InterPro" id="IPR050923">
    <property type="entry name" value="Cell_Proc_Reg/RNA_Proc"/>
</dbReference>
<accession>A0A7S8ECH2</accession>
<feature type="domain" description="TIR" evidence="2">
    <location>
        <begin position="1"/>
        <end position="127"/>
    </location>
</feature>
<evidence type="ECO:0000313" key="4">
    <source>
        <dbReference type="Proteomes" id="UP000594468"/>
    </source>
</evidence>
<dbReference type="InterPro" id="IPR035897">
    <property type="entry name" value="Toll_tir_struct_dom_sf"/>
</dbReference>
<dbReference type="PANTHER" id="PTHR23308">
    <property type="entry name" value="NUCLEAR INHIBITOR OF PROTEIN PHOSPHATASE-1"/>
    <property type="match status" value="1"/>
</dbReference>
<dbReference type="PROSITE" id="PS50104">
    <property type="entry name" value="TIR"/>
    <property type="match status" value="1"/>
</dbReference>
<dbReference type="Gene3D" id="3.40.50.10140">
    <property type="entry name" value="Toll/interleukin-1 receptor homology (TIR) domain"/>
    <property type="match status" value="1"/>
</dbReference>
<gene>
    <name evidence="3" type="ORF">G4Y79_08500</name>
</gene>
<feature type="domain" description="FHA" evidence="1">
    <location>
        <begin position="179"/>
        <end position="228"/>
    </location>
</feature>
<dbReference type="GO" id="GO:0007165">
    <property type="term" value="P:signal transduction"/>
    <property type="evidence" value="ECO:0007669"/>
    <property type="project" value="InterPro"/>
</dbReference>
<name>A0A7S8ECH2_9CHLR</name>
<dbReference type="SUPFAM" id="SSF49879">
    <property type="entry name" value="SMAD/FHA domain"/>
    <property type="match status" value="1"/>
</dbReference>
<evidence type="ECO:0000259" key="1">
    <source>
        <dbReference type="PROSITE" id="PS50006"/>
    </source>
</evidence>
<keyword evidence="4" id="KW-1185">Reference proteome</keyword>
<dbReference type="AlphaFoldDB" id="A0A7S8ECH2"/>
<dbReference type="SMART" id="SM00255">
    <property type="entry name" value="TIR"/>
    <property type="match status" value="1"/>
</dbReference>
<dbReference type="InterPro" id="IPR008984">
    <property type="entry name" value="SMAD_FHA_dom_sf"/>
</dbReference>
<dbReference type="Pfam" id="PF13676">
    <property type="entry name" value="TIR_2"/>
    <property type="match status" value="1"/>
</dbReference>
<organism evidence="3 4">
    <name type="scientific">Phototrophicus methaneseepsis</name>
    <dbReference type="NCBI Taxonomy" id="2710758"/>
    <lineage>
        <taxon>Bacteria</taxon>
        <taxon>Bacillati</taxon>
        <taxon>Chloroflexota</taxon>
        <taxon>Candidatus Thermofontia</taxon>
        <taxon>Phototrophicales</taxon>
        <taxon>Phototrophicaceae</taxon>
        <taxon>Phototrophicus</taxon>
    </lineage>
</organism>
<dbReference type="PROSITE" id="PS50006">
    <property type="entry name" value="FHA_DOMAIN"/>
    <property type="match status" value="1"/>
</dbReference>
<reference evidence="3 4" key="1">
    <citation type="submission" date="2020-02" db="EMBL/GenBank/DDBJ databases">
        <authorList>
            <person name="Zheng R.K."/>
            <person name="Sun C.M."/>
        </authorList>
    </citation>
    <scope>NUCLEOTIDE SEQUENCE [LARGE SCALE GENOMIC DNA]</scope>
    <source>
        <strain evidence="4">rifampicinis</strain>
    </source>
</reference>
<dbReference type="KEGG" id="pmet:G4Y79_08500"/>
<dbReference type="RefSeq" id="WP_195172464.1">
    <property type="nucleotide sequence ID" value="NZ_CP062983.1"/>
</dbReference>
<sequence>MANVFLSYSPKDQRFVAGLREVLVRAGHKPWIDPRPRPGQDWRLDIDDAIRSSDALMVVVTPAAAESVYVTYEWASALAYGKKVIPIIVRPADVHPRLETLERFDMSGFTDAAHFWDYFVRELPRVLSEMPQTGGLPQQGRAAATEYIRVNMPQEPGTWIVVRRGPNLNDMFKLDKDVVTLGRDKANDISIEDPEVSRFHLRFMRRDRGYGMEDVGSTNGTFVQNRRVDGLMTLTPGTAIRLGDSVIISYEVVR</sequence>
<dbReference type="SMART" id="SM00240">
    <property type="entry name" value="FHA"/>
    <property type="match status" value="1"/>
</dbReference>
<dbReference type="CDD" id="cd00060">
    <property type="entry name" value="FHA"/>
    <property type="match status" value="1"/>
</dbReference>